<evidence type="ECO:0000256" key="2">
    <source>
        <dbReference type="ARBA" id="ARBA00023125"/>
    </source>
</evidence>
<dbReference type="SUPFAM" id="SSF46785">
    <property type="entry name" value="Winged helix' DNA-binding domain"/>
    <property type="match status" value="1"/>
</dbReference>
<dbReference type="GO" id="GO:0003677">
    <property type="term" value="F:DNA binding"/>
    <property type="evidence" value="ECO:0007669"/>
    <property type="project" value="UniProtKB-KW"/>
</dbReference>
<dbReference type="Proteomes" id="UP000593765">
    <property type="component" value="Chromosome"/>
</dbReference>
<dbReference type="Pfam" id="PF01022">
    <property type="entry name" value="HTH_5"/>
    <property type="match status" value="1"/>
</dbReference>
<dbReference type="InterPro" id="IPR001845">
    <property type="entry name" value="HTH_ArsR_DNA-bd_dom"/>
</dbReference>
<feature type="domain" description="HTH arsR-type" evidence="4">
    <location>
        <begin position="8"/>
        <end position="104"/>
    </location>
</feature>
<dbReference type="PANTHER" id="PTHR43132">
    <property type="entry name" value="ARSENICAL RESISTANCE OPERON REPRESSOR ARSR-RELATED"/>
    <property type="match status" value="1"/>
</dbReference>
<dbReference type="GO" id="GO:0003700">
    <property type="term" value="F:DNA-binding transcription factor activity"/>
    <property type="evidence" value="ECO:0007669"/>
    <property type="project" value="InterPro"/>
</dbReference>
<dbReference type="PROSITE" id="PS50987">
    <property type="entry name" value="HTH_ARSR_2"/>
    <property type="match status" value="1"/>
</dbReference>
<dbReference type="InterPro" id="IPR011991">
    <property type="entry name" value="ArsR-like_HTH"/>
</dbReference>
<proteinExistence type="predicted"/>
<sequence length="104" mass="11058">MAGKTQPLKIASNGCAAKLRVLADPTRLAVLEALIAGPKHVGSIQKLLDVEQSLLSHHLQTLREAGLVEAERDGKSVLYRLAPSVVARNGESIDLGCCVLSFND</sequence>
<name>A0A7M2X495_9BACT</name>
<dbReference type="NCBIfam" id="NF033788">
    <property type="entry name" value="HTH_metalloreg"/>
    <property type="match status" value="1"/>
</dbReference>
<dbReference type="InterPro" id="IPR036388">
    <property type="entry name" value="WH-like_DNA-bd_sf"/>
</dbReference>
<dbReference type="KEGG" id="hbs:IPV69_16905"/>
<evidence type="ECO:0000256" key="3">
    <source>
        <dbReference type="ARBA" id="ARBA00023163"/>
    </source>
</evidence>
<dbReference type="PANTHER" id="PTHR43132:SF2">
    <property type="entry name" value="ARSENICAL RESISTANCE OPERON REPRESSOR ARSR-RELATED"/>
    <property type="match status" value="1"/>
</dbReference>
<dbReference type="InterPro" id="IPR051011">
    <property type="entry name" value="Metal_resp_trans_reg"/>
</dbReference>
<organism evidence="5 6">
    <name type="scientific">Humisphaera borealis</name>
    <dbReference type="NCBI Taxonomy" id="2807512"/>
    <lineage>
        <taxon>Bacteria</taxon>
        <taxon>Pseudomonadati</taxon>
        <taxon>Planctomycetota</taxon>
        <taxon>Phycisphaerae</taxon>
        <taxon>Tepidisphaerales</taxon>
        <taxon>Tepidisphaeraceae</taxon>
        <taxon>Humisphaera</taxon>
    </lineage>
</organism>
<reference evidence="5 6" key="1">
    <citation type="submission" date="2020-10" db="EMBL/GenBank/DDBJ databases">
        <title>Wide distribution of Phycisphaera-like planctomycetes from WD2101 soil group in peatlands and genome analysis of the first cultivated representative.</title>
        <authorList>
            <person name="Dedysh S.N."/>
            <person name="Beletsky A.V."/>
            <person name="Ivanova A."/>
            <person name="Kulichevskaya I.S."/>
            <person name="Suzina N.E."/>
            <person name="Philippov D.A."/>
            <person name="Rakitin A.L."/>
            <person name="Mardanov A.V."/>
            <person name="Ravin N.V."/>
        </authorList>
    </citation>
    <scope>NUCLEOTIDE SEQUENCE [LARGE SCALE GENOMIC DNA]</scope>
    <source>
        <strain evidence="5 6">M1803</strain>
    </source>
</reference>
<keyword evidence="1" id="KW-0805">Transcription regulation</keyword>
<accession>A0A7M2X495</accession>
<evidence type="ECO:0000256" key="1">
    <source>
        <dbReference type="ARBA" id="ARBA00023015"/>
    </source>
</evidence>
<evidence type="ECO:0000313" key="6">
    <source>
        <dbReference type="Proteomes" id="UP000593765"/>
    </source>
</evidence>
<dbReference type="EMBL" id="CP063458">
    <property type="protein sequence ID" value="QOV92449.1"/>
    <property type="molecule type" value="Genomic_DNA"/>
</dbReference>
<dbReference type="InterPro" id="IPR036390">
    <property type="entry name" value="WH_DNA-bd_sf"/>
</dbReference>
<dbReference type="PRINTS" id="PR00778">
    <property type="entry name" value="HTHARSR"/>
</dbReference>
<dbReference type="Gene3D" id="1.10.10.10">
    <property type="entry name" value="Winged helix-like DNA-binding domain superfamily/Winged helix DNA-binding domain"/>
    <property type="match status" value="1"/>
</dbReference>
<protein>
    <submittedName>
        <fullName evidence="5">Winged helix-turn-helix transcriptional regulator</fullName>
    </submittedName>
</protein>
<dbReference type="AlphaFoldDB" id="A0A7M2X495"/>
<gene>
    <name evidence="5" type="ORF">IPV69_16905</name>
</gene>
<dbReference type="CDD" id="cd00090">
    <property type="entry name" value="HTH_ARSR"/>
    <property type="match status" value="1"/>
</dbReference>
<dbReference type="SMART" id="SM00418">
    <property type="entry name" value="HTH_ARSR"/>
    <property type="match status" value="1"/>
</dbReference>
<keyword evidence="6" id="KW-1185">Reference proteome</keyword>
<keyword evidence="3" id="KW-0804">Transcription</keyword>
<evidence type="ECO:0000313" key="5">
    <source>
        <dbReference type="EMBL" id="QOV92449.1"/>
    </source>
</evidence>
<evidence type="ECO:0000259" key="4">
    <source>
        <dbReference type="PROSITE" id="PS50987"/>
    </source>
</evidence>
<keyword evidence="2" id="KW-0238">DNA-binding</keyword>